<dbReference type="RefSeq" id="WP_006967449.1">
    <property type="nucleotide sequence ID" value="NZ_APJX01000008.1"/>
</dbReference>
<name>S0FUL5_9BACT</name>
<proteinExistence type="predicted"/>
<dbReference type="AlphaFoldDB" id="S0FUL5"/>
<protein>
    <submittedName>
        <fullName evidence="1">Uncharacterized protein</fullName>
    </submittedName>
</protein>
<evidence type="ECO:0000313" key="1">
    <source>
        <dbReference type="EMBL" id="EMS78405.1"/>
    </source>
</evidence>
<comment type="caution">
    <text evidence="1">The sequence shown here is derived from an EMBL/GenBank/DDBJ whole genome shotgun (WGS) entry which is preliminary data.</text>
</comment>
<reference evidence="1 2" key="1">
    <citation type="journal article" date="2013" name="Genome Announc.">
        <title>Draft Genome Sequence of Desulfotignum phosphitoxidans DSM 13687 Strain FiPS-3.</title>
        <authorList>
            <person name="Poehlein A."/>
            <person name="Daniel R."/>
            <person name="Simeonova D.D."/>
        </authorList>
    </citation>
    <scope>NUCLEOTIDE SEQUENCE [LARGE SCALE GENOMIC DNA]</scope>
    <source>
        <strain evidence="1 2">DSM 13687</strain>
    </source>
</reference>
<dbReference type="Proteomes" id="UP000014216">
    <property type="component" value="Unassembled WGS sequence"/>
</dbReference>
<gene>
    <name evidence="1" type="ORF">Dpo_8c00720</name>
</gene>
<organism evidence="1 2">
    <name type="scientific">Desulfotignum phosphitoxidans DSM 13687</name>
    <dbReference type="NCBI Taxonomy" id="1286635"/>
    <lineage>
        <taxon>Bacteria</taxon>
        <taxon>Pseudomonadati</taxon>
        <taxon>Thermodesulfobacteriota</taxon>
        <taxon>Desulfobacteria</taxon>
        <taxon>Desulfobacterales</taxon>
        <taxon>Desulfobacteraceae</taxon>
        <taxon>Desulfotignum</taxon>
    </lineage>
</organism>
<sequence>MQYAPKKQLMEAKKLECEEKIKKKFDLKQLPTVQVNLIPFAKLQDGYSYLIDWSAIKTQEHEFWSYQFNEPIDPTVTLKETYVNLHYMSNKNCNFQPYVFEVSVVINKTKISAGFNYLVSGNFKKGESFVAVLGLEIRQIFRRMGLSSLLKLYEIDCGKNINAKFIQTYIIADNPVFIGAIYPSLSYGYVFFTGDEPKDSIGADQYLDYGCVHLRRYFNDSKKSDVTLDGIKKSFISPDQNTAIQQHIITSRKRLKGSIIKKISVLKS</sequence>
<dbReference type="EMBL" id="APJX01000008">
    <property type="protein sequence ID" value="EMS78405.1"/>
    <property type="molecule type" value="Genomic_DNA"/>
</dbReference>
<dbReference type="OrthoDB" id="9757917at2"/>
<accession>S0FUL5</accession>
<evidence type="ECO:0000313" key="2">
    <source>
        <dbReference type="Proteomes" id="UP000014216"/>
    </source>
</evidence>
<keyword evidence="2" id="KW-1185">Reference proteome</keyword>